<reference evidence="12" key="1">
    <citation type="journal article" date="2023" name="Mol. Phylogenet. Evol.">
        <title>Genome-scale phylogeny and comparative genomics of the fungal order Sordariales.</title>
        <authorList>
            <person name="Hensen N."/>
            <person name="Bonometti L."/>
            <person name="Westerberg I."/>
            <person name="Brannstrom I.O."/>
            <person name="Guillou S."/>
            <person name="Cros-Aarteil S."/>
            <person name="Calhoun S."/>
            <person name="Haridas S."/>
            <person name="Kuo A."/>
            <person name="Mondo S."/>
            <person name="Pangilinan J."/>
            <person name="Riley R."/>
            <person name="LaButti K."/>
            <person name="Andreopoulos B."/>
            <person name="Lipzen A."/>
            <person name="Chen C."/>
            <person name="Yan M."/>
            <person name="Daum C."/>
            <person name="Ng V."/>
            <person name="Clum A."/>
            <person name="Steindorff A."/>
            <person name="Ohm R.A."/>
            <person name="Martin F."/>
            <person name="Silar P."/>
            <person name="Natvig D.O."/>
            <person name="Lalanne C."/>
            <person name="Gautier V."/>
            <person name="Ament-Velasquez S.L."/>
            <person name="Kruys A."/>
            <person name="Hutchinson M.I."/>
            <person name="Powell A.J."/>
            <person name="Barry K."/>
            <person name="Miller A.N."/>
            <person name="Grigoriev I.V."/>
            <person name="Debuchy R."/>
            <person name="Gladieux P."/>
            <person name="Hiltunen Thoren M."/>
            <person name="Johannesson H."/>
        </authorList>
    </citation>
    <scope>NUCLEOTIDE SEQUENCE</scope>
    <source>
        <strain evidence="12">CBS 141.50</strain>
    </source>
</reference>
<reference evidence="12" key="2">
    <citation type="submission" date="2023-05" db="EMBL/GenBank/DDBJ databases">
        <authorList>
            <consortium name="Lawrence Berkeley National Laboratory"/>
            <person name="Steindorff A."/>
            <person name="Hensen N."/>
            <person name="Bonometti L."/>
            <person name="Westerberg I."/>
            <person name="Brannstrom I.O."/>
            <person name="Guillou S."/>
            <person name="Cros-Aarteil S."/>
            <person name="Calhoun S."/>
            <person name="Haridas S."/>
            <person name="Kuo A."/>
            <person name="Mondo S."/>
            <person name="Pangilinan J."/>
            <person name="Riley R."/>
            <person name="Labutti K."/>
            <person name="Andreopoulos B."/>
            <person name="Lipzen A."/>
            <person name="Chen C."/>
            <person name="Yanf M."/>
            <person name="Daum C."/>
            <person name="Ng V."/>
            <person name="Clum A."/>
            <person name="Ohm R."/>
            <person name="Martin F."/>
            <person name="Silar P."/>
            <person name="Natvig D."/>
            <person name="Lalanne C."/>
            <person name="Gautier V."/>
            <person name="Ament-Velasquez S.L."/>
            <person name="Kruys A."/>
            <person name="Hutchinson M.I."/>
            <person name="Powell A.J."/>
            <person name="Barry K."/>
            <person name="Miller A.N."/>
            <person name="Grigoriev I.V."/>
            <person name="Debuchy R."/>
            <person name="Gladieux P."/>
            <person name="Thoren M.H."/>
            <person name="Johannesson H."/>
        </authorList>
    </citation>
    <scope>NUCLEOTIDE SEQUENCE</scope>
    <source>
        <strain evidence="12">CBS 141.50</strain>
    </source>
</reference>
<dbReference type="InterPro" id="IPR005135">
    <property type="entry name" value="Endo/exonuclease/phosphatase"/>
</dbReference>
<sequence>MHLSRLILLRNSKLGTNSTTHRIDHGNSSTASDTEPSLLNLVTWNVDYSSPYAAKRITAILSHIFSLTPAIDVIFMQEVSRDAYLTLLASPDIRRNWLLSDANGVLPTNQQFTTITLLSRSRFSASPNTGPVWRVPYPSRFGRDALCAGIFLPSHTHHSNRHPTENPNLAMHNRHHHRVRLINVHLDSLPIQPSQRPKQIAVAAELLRAGGGRGLVAGDFNPVLPSDATLVEENGLRDAWMELHPGQSGFTWGVVTVGVEVRGIEVLGPGVVDGDSKMGGDGGEGAGRIAWSDHSGLRCSFRLGPS</sequence>
<evidence type="ECO:0000256" key="3">
    <source>
        <dbReference type="ARBA" id="ARBA00004322"/>
    </source>
</evidence>
<dbReference type="SUPFAM" id="SSF56219">
    <property type="entry name" value="DNase I-like"/>
    <property type="match status" value="1"/>
</dbReference>
<keyword evidence="8" id="KW-0460">Magnesium</keyword>
<evidence type="ECO:0000256" key="1">
    <source>
        <dbReference type="ARBA" id="ARBA00001936"/>
    </source>
</evidence>
<evidence type="ECO:0000259" key="11">
    <source>
        <dbReference type="Pfam" id="PF03372"/>
    </source>
</evidence>
<keyword evidence="6" id="KW-0227">DNA damage</keyword>
<dbReference type="Pfam" id="PF03372">
    <property type="entry name" value="Exo_endo_phos"/>
    <property type="match status" value="1"/>
</dbReference>
<evidence type="ECO:0000313" key="12">
    <source>
        <dbReference type="EMBL" id="KAK4145042.1"/>
    </source>
</evidence>
<comment type="subcellular location">
    <subcellularLocation>
        <location evidence="3">Nucleus</location>
        <location evidence="3">PML body</location>
    </subcellularLocation>
</comment>
<gene>
    <name evidence="12" type="ORF">C8A04DRAFT_36172</name>
</gene>
<keyword evidence="9" id="KW-0234">DNA repair</keyword>
<accession>A0AAN6ZNI8</accession>
<protein>
    <submittedName>
        <fullName evidence="12">DNase I-like protein</fullName>
    </submittedName>
</protein>
<evidence type="ECO:0000256" key="8">
    <source>
        <dbReference type="ARBA" id="ARBA00022842"/>
    </source>
</evidence>
<evidence type="ECO:0000256" key="2">
    <source>
        <dbReference type="ARBA" id="ARBA00001946"/>
    </source>
</evidence>
<dbReference type="InterPro" id="IPR051547">
    <property type="entry name" value="TDP2-like"/>
</dbReference>
<dbReference type="GO" id="GO:0006302">
    <property type="term" value="P:double-strand break repair"/>
    <property type="evidence" value="ECO:0007669"/>
    <property type="project" value="TreeGrafter"/>
</dbReference>
<comment type="caution">
    <text evidence="12">The sequence shown here is derived from an EMBL/GenBank/DDBJ whole genome shotgun (WGS) entry which is preliminary data.</text>
</comment>
<dbReference type="GO" id="GO:0070260">
    <property type="term" value="F:5'-tyrosyl-DNA phosphodiesterase activity"/>
    <property type="evidence" value="ECO:0007669"/>
    <property type="project" value="TreeGrafter"/>
</dbReference>
<evidence type="ECO:0000256" key="9">
    <source>
        <dbReference type="ARBA" id="ARBA00023204"/>
    </source>
</evidence>
<dbReference type="GO" id="GO:0005737">
    <property type="term" value="C:cytoplasm"/>
    <property type="evidence" value="ECO:0007669"/>
    <property type="project" value="TreeGrafter"/>
</dbReference>
<dbReference type="RefSeq" id="XP_062638413.1">
    <property type="nucleotide sequence ID" value="XM_062783428.1"/>
</dbReference>
<evidence type="ECO:0000256" key="7">
    <source>
        <dbReference type="ARBA" id="ARBA00022801"/>
    </source>
</evidence>
<evidence type="ECO:0000313" key="13">
    <source>
        <dbReference type="Proteomes" id="UP001302676"/>
    </source>
</evidence>
<name>A0AAN6ZNI8_9PEZI</name>
<dbReference type="PANTHER" id="PTHR15822">
    <property type="entry name" value="TRAF AND TNF RECEPTOR-ASSOCIATED PROTEIN"/>
    <property type="match status" value="1"/>
</dbReference>
<feature type="domain" description="Endonuclease/exonuclease/phosphatase" evidence="11">
    <location>
        <begin position="42"/>
        <end position="239"/>
    </location>
</feature>
<evidence type="ECO:0000256" key="4">
    <source>
        <dbReference type="ARBA" id="ARBA00022722"/>
    </source>
</evidence>
<keyword evidence="5" id="KW-0479">Metal-binding</keyword>
<dbReference type="Gene3D" id="3.60.10.10">
    <property type="entry name" value="Endonuclease/exonuclease/phosphatase"/>
    <property type="match status" value="1"/>
</dbReference>
<keyword evidence="13" id="KW-1185">Reference proteome</keyword>
<proteinExistence type="predicted"/>
<dbReference type="GO" id="GO:0003697">
    <property type="term" value="F:single-stranded DNA binding"/>
    <property type="evidence" value="ECO:0007669"/>
    <property type="project" value="TreeGrafter"/>
</dbReference>
<organism evidence="12 13">
    <name type="scientific">Dichotomopilus funicola</name>
    <dbReference type="NCBI Taxonomy" id="1934379"/>
    <lineage>
        <taxon>Eukaryota</taxon>
        <taxon>Fungi</taxon>
        <taxon>Dikarya</taxon>
        <taxon>Ascomycota</taxon>
        <taxon>Pezizomycotina</taxon>
        <taxon>Sordariomycetes</taxon>
        <taxon>Sordariomycetidae</taxon>
        <taxon>Sordariales</taxon>
        <taxon>Chaetomiaceae</taxon>
        <taxon>Dichotomopilus</taxon>
    </lineage>
</organism>
<keyword evidence="7" id="KW-0378">Hydrolase</keyword>
<comment type="cofactor">
    <cofactor evidence="2">
        <name>Mg(2+)</name>
        <dbReference type="ChEBI" id="CHEBI:18420"/>
    </cofactor>
</comment>
<dbReference type="Proteomes" id="UP001302676">
    <property type="component" value="Unassembled WGS sequence"/>
</dbReference>
<dbReference type="EMBL" id="MU853572">
    <property type="protein sequence ID" value="KAK4145042.1"/>
    <property type="molecule type" value="Genomic_DNA"/>
</dbReference>
<evidence type="ECO:0000256" key="5">
    <source>
        <dbReference type="ARBA" id="ARBA00022723"/>
    </source>
</evidence>
<dbReference type="CDD" id="cd09080">
    <property type="entry name" value="TDP2"/>
    <property type="match status" value="1"/>
</dbReference>
<dbReference type="AlphaFoldDB" id="A0AAN6ZNI8"/>
<dbReference type="PANTHER" id="PTHR15822:SF4">
    <property type="entry name" value="TYROSYL-DNA PHOSPHODIESTERASE 2"/>
    <property type="match status" value="1"/>
</dbReference>
<keyword evidence="10" id="KW-0539">Nucleus</keyword>
<dbReference type="InterPro" id="IPR036691">
    <property type="entry name" value="Endo/exonu/phosph_ase_sf"/>
</dbReference>
<evidence type="ECO:0000256" key="10">
    <source>
        <dbReference type="ARBA" id="ARBA00023242"/>
    </source>
</evidence>
<dbReference type="GO" id="GO:0004518">
    <property type="term" value="F:nuclease activity"/>
    <property type="evidence" value="ECO:0007669"/>
    <property type="project" value="UniProtKB-KW"/>
</dbReference>
<evidence type="ECO:0000256" key="6">
    <source>
        <dbReference type="ARBA" id="ARBA00022763"/>
    </source>
</evidence>
<comment type="cofactor">
    <cofactor evidence="1">
        <name>Mn(2+)</name>
        <dbReference type="ChEBI" id="CHEBI:29035"/>
    </cofactor>
</comment>
<keyword evidence="4" id="KW-0540">Nuclease</keyword>
<dbReference type="GeneID" id="87820041"/>
<dbReference type="GO" id="GO:0046872">
    <property type="term" value="F:metal ion binding"/>
    <property type="evidence" value="ECO:0007669"/>
    <property type="project" value="UniProtKB-KW"/>
</dbReference>